<comment type="caution">
    <text evidence="1">The sequence shown here is derived from an EMBL/GenBank/DDBJ whole genome shotgun (WGS) entry which is preliminary data.</text>
</comment>
<name>A0ACC8XJ57_9FIRM</name>
<proteinExistence type="predicted"/>
<dbReference type="EMBL" id="LJHD01000032">
    <property type="protein sequence ID" value="ONI46166.1"/>
    <property type="molecule type" value="Genomic_DNA"/>
</dbReference>
<sequence>MDTNKRLERLISFGLILLAFFLIQVISFKAWGLEVGFVTSVVFLGGILYINDSKRKINVYSSDQNLEMINFIKKDLFIEDKLPIIILDKTGAIKWSNNAFINNVKNEDLLGKNIRNLIPSFQFDELPKRDEVFEKLVTINEKTYEMAINRIYEDSLYFNYGVYFLDKTEYVNCLKDLEEQKIVVGYMHIDNFDEVMQTIEEVRRPTLEAIINKRIVNWFKDFDVVITKYDKSKYIFLVTIKELSIMDNKKFDLLDDLRNIKVGNTLPITASIGVGKNKVSLINSQEDAMLALELALGRGGDQAIIKNGDKYKFYGGKTKEVERTTKVKSRIKAYEFKAILSEASNVYIVGHKNMDMDCLGAAIGVYRASLLSDRKANIVLDKPGIGIQSLYERMMEFDEYKDIFITKETALKEITKDTLLVIVDVHRKSYLEVPELVDKAEKIVIFDHHRKNTDFIDNAVLTYIEPYISSTCEMITELLYYIGDKVKLTELEADALLAGITMDTKNFVSKTGVRTFEAAAFLRRAGANSTRVRLLFQDDMETYQIRAESIKEAELWQNNIAISAVKSNHPNLNIIAAQVADELLNIKGIEASFVFAVHSDNLIISARSLESINVQRIMELMGGGGHRTIAGAQMEKTEFEAGKAKLKDSIKKYLEEIK</sequence>
<organism evidence="1 2">
    <name type="scientific">Candidatus Epulonipiscium fishelsonii</name>
    <dbReference type="NCBI Taxonomy" id="77094"/>
    <lineage>
        <taxon>Bacteria</taxon>
        <taxon>Bacillati</taxon>
        <taxon>Bacillota</taxon>
        <taxon>Clostridia</taxon>
        <taxon>Lachnospirales</taxon>
        <taxon>Lachnospiraceae</taxon>
        <taxon>Candidatus Epulonipiscium</taxon>
    </lineage>
</organism>
<dbReference type="Proteomes" id="UP000188637">
    <property type="component" value="Unassembled WGS sequence"/>
</dbReference>
<keyword evidence="2" id="KW-1185">Reference proteome</keyword>
<gene>
    <name evidence="1" type="ORF">AN640_03755</name>
</gene>
<evidence type="ECO:0000313" key="2">
    <source>
        <dbReference type="Proteomes" id="UP000188637"/>
    </source>
</evidence>
<evidence type="ECO:0000313" key="1">
    <source>
        <dbReference type="EMBL" id="ONI46166.1"/>
    </source>
</evidence>
<reference evidence="1" key="1">
    <citation type="submission" date="2016-08" db="EMBL/GenBank/DDBJ databases">
        <authorList>
            <person name="Ngugi D.K."/>
            <person name="Miyake S."/>
            <person name="Stingl U."/>
        </authorList>
    </citation>
    <scope>NUCLEOTIDE SEQUENCE</scope>
    <source>
        <strain evidence="1">SCG-D08WGA-EpuloA1</strain>
    </source>
</reference>
<accession>A0ACC8XJ57</accession>
<protein>
    <submittedName>
        <fullName evidence="1">Uncharacterized protein</fullName>
    </submittedName>
</protein>